<name>A0A172Y2L9_9CAUL</name>
<evidence type="ECO:0000313" key="3">
    <source>
        <dbReference type="EMBL" id="ANF53461.1"/>
    </source>
</evidence>
<feature type="compositionally biased region" description="Low complexity" evidence="1">
    <location>
        <begin position="308"/>
        <end position="317"/>
    </location>
</feature>
<feature type="compositionally biased region" description="Low complexity" evidence="1">
    <location>
        <begin position="215"/>
        <end position="224"/>
    </location>
</feature>
<evidence type="ECO:0000256" key="2">
    <source>
        <dbReference type="SAM" id="SignalP"/>
    </source>
</evidence>
<keyword evidence="4" id="KW-1185">Reference proteome</keyword>
<feature type="region of interest" description="Disordered" evidence="1">
    <location>
        <begin position="96"/>
        <end position="393"/>
    </location>
</feature>
<organism evidence="3 4">
    <name type="scientific">Brevundimonas naejangsanensis</name>
    <dbReference type="NCBI Taxonomy" id="588932"/>
    <lineage>
        <taxon>Bacteria</taxon>
        <taxon>Pseudomonadati</taxon>
        <taxon>Pseudomonadota</taxon>
        <taxon>Alphaproteobacteria</taxon>
        <taxon>Caulobacterales</taxon>
        <taxon>Caulobacteraceae</taxon>
        <taxon>Brevundimonas</taxon>
    </lineage>
</organism>
<evidence type="ECO:0000256" key="1">
    <source>
        <dbReference type="SAM" id="MobiDB-lite"/>
    </source>
</evidence>
<feature type="signal peptide" evidence="2">
    <location>
        <begin position="1"/>
        <end position="22"/>
    </location>
</feature>
<dbReference type="RefSeq" id="WP_025977894.1">
    <property type="nucleotide sequence ID" value="NZ_CP015614.1"/>
</dbReference>
<dbReference type="STRING" id="588932.DA69_00940"/>
<protein>
    <submittedName>
        <fullName evidence="3">Uncharacterized protein</fullName>
    </submittedName>
</protein>
<dbReference type="OrthoDB" id="7207226at2"/>
<dbReference type="Proteomes" id="UP000077603">
    <property type="component" value="Chromosome"/>
</dbReference>
<feature type="compositionally biased region" description="Low complexity" evidence="1">
    <location>
        <begin position="278"/>
        <end position="300"/>
    </location>
</feature>
<reference evidence="3 4" key="1">
    <citation type="journal article" date="2014" name="Genome Announc.">
        <title>Genome Sequence of a Promising Hydrogen-Producing Facultative Anaerobic Bacterium, Brevundimonas naejangsanensis Strain B1.</title>
        <authorList>
            <person name="Su H."/>
            <person name="Zhang T."/>
            <person name="Bao M."/>
            <person name="Jiang Y."/>
            <person name="Wang Y."/>
            <person name="Tan T."/>
        </authorList>
    </citation>
    <scope>NUCLEOTIDE SEQUENCE [LARGE SCALE GENOMIC DNA]</scope>
    <source>
        <strain evidence="3 4">B1</strain>
    </source>
</reference>
<feature type="region of interest" description="Disordered" evidence="1">
    <location>
        <begin position="23"/>
        <end position="72"/>
    </location>
</feature>
<feature type="compositionally biased region" description="Pro residues" evidence="1">
    <location>
        <begin position="204"/>
        <end position="214"/>
    </location>
</feature>
<dbReference type="EMBL" id="CP015614">
    <property type="protein sequence ID" value="ANF53461.1"/>
    <property type="molecule type" value="Genomic_DNA"/>
</dbReference>
<gene>
    <name evidence="3" type="ORF">DA69_00940</name>
</gene>
<accession>A0A172Y2L9</accession>
<feature type="compositionally biased region" description="Pro residues" evidence="1">
    <location>
        <begin position="24"/>
        <end position="38"/>
    </location>
</feature>
<feature type="compositionally biased region" description="Low complexity" evidence="1">
    <location>
        <begin position="48"/>
        <end position="61"/>
    </location>
</feature>
<dbReference type="KEGG" id="bne:DA69_00940"/>
<feature type="chain" id="PRO_5008004159" evidence="2">
    <location>
        <begin position="23"/>
        <end position="393"/>
    </location>
</feature>
<proteinExistence type="predicted"/>
<dbReference type="AlphaFoldDB" id="A0A172Y2L9"/>
<sequence length="393" mass="41579">MTRTLTIAVLLPALGAATAAWAQPVPPQQAPDQTPYPTPSHTRQLSWPGRPSAHPASRPAPDWTSAPADSFAPPQQVVADSQTYAARPPIIPHGGYPWRSAQAYGEPQQAPAPEFRPVTSHPDAVWRPYVSPPAEAPAPDFTPPAPYQPSYQPPPWTRRPTQSQPQPAPYAPLPQPTPAPMPEPLRPMPPPVQPVPRVVEPAPQSAPEPTPEPVRQPQTVVAQPQPAPPPPPVQPAPPLPPEPQPQAQPDPAPAPAQPTVDPLAPRRDALIFQLQRNAPQTPAASAAATPEAPAQQQPQTAPQPAPQPASSDAPAQSGARYYSVHRQAGRQPDATPLPAPNYLDALPVELDQPIASDDLAQPPEAPAVMRDAQGRLRAAPLTDGPTTDGPDLP</sequence>
<feature type="compositionally biased region" description="Pro residues" evidence="1">
    <location>
        <begin position="130"/>
        <end position="157"/>
    </location>
</feature>
<feature type="compositionally biased region" description="Pro residues" evidence="1">
    <location>
        <begin position="225"/>
        <end position="256"/>
    </location>
</feature>
<evidence type="ECO:0000313" key="4">
    <source>
        <dbReference type="Proteomes" id="UP000077603"/>
    </source>
</evidence>
<keyword evidence="2" id="KW-0732">Signal</keyword>
<dbReference type="PRINTS" id="PR01217">
    <property type="entry name" value="PRICHEXTENSN"/>
</dbReference>
<feature type="compositionally biased region" description="Pro residues" evidence="1">
    <location>
        <begin position="166"/>
        <end position="194"/>
    </location>
</feature>